<dbReference type="EMBL" id="CP075864">
    <property type="protein sequence ID" value="QYS92987.1"/>
    <property type="molecule type" value="Genomic_DNA"/>
</dbReference>
<keyword evidence="4" id="KW-1185">Reference proteome</keyword>
<dbReference type="PANTHER" id="PTHR38248">
    <property type="entry name" value="FUNK1 6"/>
    <property type="match status" value="1"/>
</dbReference>
<gene>
    <name evidence="3" type="ORF">H0G86_000377</name>
</gene>
<feature type="region of interest" description="Disordered" evidence="1">
    <location>
        <begin position="159"/>
        <end position="189"/>
    </location>
</feature>
<dbReference type="Pfam" id="PF17667">
    <property type="entry name" value="Pkinase_fungal"/>
    <property type="match status" value="1"/>
</dbReference>
<feature type="compositionally biased region" description="Basic and acidic residues" evidence="1">
    <location>
        <begin position="164"/>
        <end position="189"/>
    </location>
</feature>
<evidence type="ECO:0000313" key="3">
    <source>
        <dbReference type="EMBL" id="QYS92987.1"/>
    </source>
</evidence>
<feature type="domain" description="Fungal-type protein kinase" evidence="2">
    <location>
        <begin position="40"/>
        <end position="128"/>
    </location>
</feature>
<dbReference type="Proteomes" id="UP000826661">
    <property type="component" value="Chromosome I"/>
</dbReference>
<dbReference type="AlphaFoldDB" id="A0A8G0PA56"/>
<proteinExistence type="predicted"/>
<evidence type="ECO:0000313" key="4">
    <source>
        <dbReference type="Proteomes" id="UP000826661"/>
    </source>
</evidence>
<sequence length="189" mass="21357">MLGFLWMDEERPGVDRKRLLRLNGTAGQSVLSSPIHYDPQTAFAIKDPWQYPERDDEGEILREITQQGMINAAGYYHHETVCFRDAVDDIRDSVRTGLDITTASAAAATADGVTTPDSTATIVMADAMTQRLLRRRWHEACVIHLYDFHDSCSGYKSTKTLRRSAGEKKDTESAADPPKREQKQQKELR</sequence>
<dbReference type="InterPro" id="IPR040976">
    <property type="entry name" value="Pkinase_fungal"/>
</dbReference>
<dbReference type="PANTHER" id="PTHR38248:SF2">
    <property type="entry name" value="FUNK1 11"/>
    <property type="match status" value="1"/>
</dbReference>
<name>A0A8G0PA56_9HYPO</name>
<protein>
    <submittedName>
        <fullName evidence="3">Pkinase_fungal domain-containing protein</fullName>
    </submittedName>
</protein>
<accession>A0A8G0PA56</accession>
<organism evidence="3 4">
    <name type="scientific">Trichoderma simmonsii</name>
    <dbReference type="NCBI Taxonomy" id="1491479"/>
    <lineage>
        <taxon>Eukaryota</taxon>
        <taxon>Fungi</taxon>
        <taxon>Dikarya</taxon>
        <taxon>Ascomycota</taxon>
        <taxon>Pezizomycotina</taxon>
        <taxon>Sordariomycetes</taxon>
        <taxon>Hypocreomycetidae</taxon>
        <taxon>Hypocreales</taxon>
        <taxon>Hypocreaceae</taxon>
        <taxon>Trichoderma</taxon>
    </lineage>
</organism>
<evidence type="ECO:0000259" key="2">
    <source>
        <dbReference type="Pfam" id="PF17667"/>
    </source>
</evidence>
<evidence type="ECO:0000256" key="1">
    <source>
        <dbReference type="SAM" id="MobiDB-lite"/>
    </source>
</evidence>
<reference evidence="3 4" key="1">
    <citation type="journal article" date="2021" name="BMC Genomics">
        <title>Telomere-to-telomere genome assembly of asparaginase-producing Trichoderma simmonsii.</title>
        <authorList>
            <person name="Chung D."/>
            <person name="Kwon Y.M."/>
            <person name="Yang Y."/>
        </authorList>
    </citation>
    <scope>NUCLEOTIDE SEQUENCE [LARGE SCALE GENOMIC DNA]</scope>
    <source>
        <strain evidence="3 4">GH-Sj1</strain>
    </source>
</reference>